<feature type="DNA-binding region" description="H-T-H motif" evidence="2">
    <location>
        <begin position="23"/>
        <end position="42"/>
    </location>
</feature>
<evidence type="ECO:0000313" key="4">
    <source>
        <dbReference type="EMBL" id="GGI80169.1"/>
    </source>
</evidence>
<keyword evidence="1 2" id="KW-0436">Ligase</keyword>
<dbReference type="Proteomes" id="UP000630149">
    <property type="component" value="Unassembled WGS sequence"/>
</dbReference>
<dbReference type="InterPro" id="IPR011991">
    <property type="entry name" value="ArsR-like_HTH"/>
</dbReference>
<dbReference type="Gene3D" id="2.30.30.100">
    <property type="match status" value="1"/>
</dbReference>
<evidence type="ECO:0000256" key="1">
    <source>
        <dbReference type="ARBA" id="ARBA00022598"/>
    </source>
</evidence>
<dbReference type="Gene3D" id="3.30.930.10">
    <property type="entry name" value="Bira Bifunctional Protein, Domain 2"/>
    <property type="match status" value="1"/>
</dbReference>
<keyword evidence="2" id="KW-0547">Nucleotide-binding</keyword>
<evidence type="ECO:0000313" key="5">
    <source>
        <dbReference type="Proteomes" id="UP000630149"/>
    </source>
</evidence>
<proteinExistence type="inferred from homology"/>
<dbReference type="InterPro" id="IPR000485">
    <property type="entry name" value="AsnC-type_HTH_dom"/>
</dbReference>
<feature type="domain" description="BPL/LPL catalytic" evidence="3">
    <location>
        <begin position="71"/>
        <end position="261"/>
    </location>
</feature>
<dbReference type="HAMAP" id="MF_00978">
    <property type="entry name" value="Bifunct_BirA"/>
    <property type="match status" value="1"/>
</dbReference>
<keyword evidence="2" id="KW-0092">Biotin</keyword>
<dbReference type="InterPro" id="IPR004143">
    <property type="entry name" value="BPL_LPL_catalytic"/>
</dbReference>
<dbReference type="SUPFAM" id="SSF55681">
    <property type="entry name" value="Class II aaRS and biotin synthetases"/>
    <property type="match status" value="1"/>
</dbReference>
<dbReference type="CDD" id="cd16442">
    <property type="entry name" value="BPL"/>
    <property type="match status" value="1"/>
</dbReference>
<dbReference type="Pfam" id="PF03099">
    <property type="entry name" value="BPL_LplA_LipB"/>
    <property type="match status" value="1"/>
</dbReference>
<dbReference type="InterPro" id="IPR036390">
    <property type="entry name" value="WH_DNA-bd_sf"/>
</dbReference>
<dbReference type="GO" id="GO:0006355">
    <property type="term" value="P:regulation of DNA-templated transcription"/>
    <property type="evidence" value="ECO:0007669"/>
    <property type="project" value="UniProtKB-UniRule"/>
</dbReference>
<dbReference type="PRINTS" id="PR00033">
    <property type="entry name" value="HTHASNC"/>
</dbReference>
<evidence type="ECO:0000259" key="3">
    <source>
        <dbReference type="PROSITE" id="PS51733"/>
    </source>
</evidence>
<dbReference type="EMBL" id="BMOB01000002">
    <property type="protein sequence ID" value="GGI80169.1"/>
    <property type="molecule type" value="Genomic_DNA"/>
</dbReference>
<name>A0A917JPF7_9GAMM</name>
<dbReference type="AlphaFoldDB" id="A0A917JPF7"/>
<dbReference type="PROSITE" id="PS51733">
    <property type="entry name" value="BPL_LPL_CATALYTIC"/>
    <property type="match status" value="1"/>
</dbReference>
<reference evidence="4" key="1">
    <citation type="journal article" date="2014" name="Int. J. Syst. Evol. Microbiol.">
        <title>Complete genome sequence of Corynebacterium casei LMG S-19264T (=DSM 44701T), isolated from a smear-ripened cheese.</title>
        <authorList>
            <consortium name="US DOE Joint Genome Institute (JGI-PGF)"/>
            <person name="Walter F."/>
            <person name="Albersmeier A."/>
            <person name="Kalinowski J."/>
            <person name="Ruckert C."/>
        </authorList>
    </citation>
    <scope>NUCLEOTIDE SEQUENCE</scope>
    <source>
        <strain evidence="4">JCM 13919</strain>
    </source>
</reference>
<dbReference type="InterPro" id="IPR030855">
    <property type="entry name" value="Bifunct_BirA"/>
</dbReference>
<dbReference type="Gene3D" id="1.10.10.10">
    <property type="entry name" value="Winged helix-like DNA-binding domain superfamily/Winged helix DNA-binding domain"/>
    <property type="match status" value="1"/>
</dbReference>
<keyword evidence="2" id="KW-0678">Repressor</keyword>
<dbReference type="InterPro" id="IPR013196">
    <property type="entry name" value="HTH_11"/>
</dbReference>
<gene>
    <name evidence="2 4" type="primary">birA</name>
    <name evidence="4" type="ORF">GCM10007966_05870</name>
</gene>
<feature type="binding site" evidence="2">
    <location>
        <position position="190"/>
    </location>
    <ligand>
        <name>biotin</name>
        <dbReference type="ChEBI" id="CHEBI:57586"/>
    </ligand>
</feature>
<feature type="binding site" evidence="2">
    <location>
        <begin position="96"/>
        <end position="98"/>
    </location>
    <ligand>
        <name>biotin</name>
        <dbReference type="ChEBI" id="CHEBI:57586"/>
    </ligand>
</feature>
<feature type="binding site" evidence="2">
    <location>
        <begin position="122"/>
        <end position="124"/>
    </location>
    <ligand>
        <name>biotin</name>
        <dbReference type="ChEBI" id="CHEBI:57586"/>
    </ligand>
</feature>
<reference evidence="4" key="2">
    <citation type="submission" date="2020-09" db="EMBL/GenBank/DDBJ databases">
        <authorList>
            <person name="Sun Q."/>
            <person name="Ohkuma M."/>
        </authorList>
    </citation>
    <scope>NUCLEOTIDE SEQUENCE</scope>
    <source>
        <strain evidence="4">JCM 13919</strain>
    </source>
</reference>
<dbReference type="GO" id="GO:0005524">
    <property type="term" value="F:ATP binding"/>
    <property type="evidence" value="ECO:0007669"/>
    <property type="project" value="UniProtKB-UniRule"/>
</dbReference>
<keyword evidence="2" id="KW-0238">DNA-binding</keyword>
<dbReference type="InterPro" id="IPR036388">
    <property type="entry name" value="WH-like_DNA-bd_sf"/>
</dbReference>
<dbReference type="InterPro" id="IPR004408">
    <property type="entry name" value="Biotin_CoA_COase_ligase"/>
</dbReference>
<dbReference type="EC" id="6.3.4.15" evidence="2"/>
<protein>
    <recommendedName>
        <fullName evidence="2">Bifunctional ligase/repressor BirA</fullName>
    </recommendedName>
    <alternativeName>
        <fullName evidence="2">Biotin operon repressor</fullName>
    </alternativeName>
    <alternativeName>
        <fullName evidence="2">Biotin--[acetyl-CoA-carboxylase] ligase</fullName>
        <ecNumber evidence="2">6.3.4.15</ecNumber>
    </alternativeName>
    <alternativeName>
        <fullName evidence="2">Biotin--protein ligase</fullName>
    </alternativeName>
    <alternativeName>
        <fullName evidence="2">Biotin-[acetyl-CoA carboxylase] synthetase</fullName>
    </alternativeName>
</protein>
<dbReference type="GO" id="GO:0043565">
    <property type="term" value="F:sequence-specific DNA binding"/>
    <property type="evidence" value="ECO:0007669"/>
    <property type="project" value="InterPro"/>
</dbReference>
<dbReference type="NCBIfam" id="TIGR00121">
    <property type="entry name" value="birA_ligase"/>
    <property type="match status" value="1"/>
</dbReference>
<keyword evidence="5" id="KW-1185">Reference proteome</keyword>
<comment type="caution">
    <text evidence="4">The sequence shown here is derived from an EMBL/GenBank/DDBJ whole genome shotgun (WGS) entry which is preliminary data.</text>
</comment>
<dbReference type="RefSeq" id="WP_131775892.1">
    <property type="nucleotide sequence ID" value="NZ_BMOB01000002.1"/>
</dbReference>
<feature type="binding site" evidence="2">
    <location>
        <position position="118"/>
    </location>
    <ligand>
        <name>biotin</name>
        <dbReference type="ChEBI" id="CHEBI:57586"/>
    </ligand>
</feature>
<keyword evidence="2" id="KW-0805">Transcription regulation</keyword>
<sequence>MIQFNQTQQKIIHYLSSGNRFSGTEIGKAIGISRTAVWKHIKQLIEIGVPIQSLPKQGYHLREPLILLDEKKIRSFLESLSFDVPITFHLFASLDSTNRYLKKLTPSTQIELCCAETQTQGRGRFNRHWFSPFGENVYCSFRKQFAGSLSQLSGLSLVVSLALRKAIQSLFLIENIHVKWPNDIIWQNKKLSGILIEIQAESHGFCDVIIGIGINVNAMTTDPGYESSWGSLREITGQLIDRNRLIANLIKYLNDYLSRFLNHGLQAFQKEWSEVDCLFNESITVSHIHQELHGTAQGINEFGQLRVVDQQGKVHLIAFGDTSLKRERK</sequence>
<dbReference type="GO" id="GO:0005737">
    <property type="term" value="C:cytoplasm"/>
    <property type="evidence" value="ECO:0007669"/>
    <property type="project" value="TreeGrafter"/>
</dbReference>
<keyword evidence="2" id="KW-0067">ATP-binding</keyword>
<dbReference type="GO" id="GO:0004077">
    <property type="term" value="F:biotin--[biotin carboxyl-carrier protein] ligase activity"/>
    <property type="evidence" value="ECO:0007669"/>
    <property type="project" value="UniProtKB-UniRule"/>
</dbReference>
<keyword evidence="2" id="KW-0804">Transcription</keyword>
<dbReference type="InterPro" id="IPR045864">
    <property type="entry name" value="aa-tRNA-synth_II/BPL/LPL"/>
</dbReference>
<organism evidence="4 5">
    <name type="scientific">Legionella impletisoli</name>
    <dbReference type="NCBI Taxonomy" id="343510"/>
    <lineage>
        <taxon>Bacteria</taxon>
        <taxon>Pseudomonadati</taxon>
        <taxon>Pseudomonadota</taxon>
        <taxon>Gammaproteobacteria</taxon>
        <taxon>Legionellales</taxon>
        <taxon>Legionellaceae</taxon>
        <taxon>Legionella</taxon>
    </lineage>
</organism>
<dbReference type="Pfam" id="PF08279">
    <property type="entry name" value="HTH_11"/>
    <property type="match status" value="1"/>
</dbReference>
<dbReference type="CDD" id="cd00090">
    <property type="entry name" value="HTH_ARSR"/>
    <property type="match status" value="1"/>
</dbReference>
<dbReference type="PANTHER" id="PTHR12835">
    <property type="entry name" value="BIOTIN PROTEIN LIGASE"/>
    <property type="match status" value="1"/>
</dbReference>
<comment type="similarity">
    <text evidence="2">Belongs to the biotin--protein ligase family.</text>
</comment>
<accession>A0A917JPF7</accession>
<comment type="catalytic activity">
    <reaction evidence="2">
        <text>biotin + L-lysyl-[protein] + ATP = N(6)-biotinyl-L-lysyl-[protein] + AMP + diphosphate + H(+)</text>
        <dbReference type="Rhea" id="RHEA:11756"/>
        <dbReference type="Rhea" id="RHEA-COMP:9752"/>
        <dbReference type="Rhea" id="RHEA-COMP:10505"/>
        <dbReference type="ChEBI" id="CHEBI:15378"/>
        <dbReference type="ChEBI" id="CHEBI:29969"/>
        <dbReference type="ChEBI" id="CHEBI:30616"/>
        <dbReference type="ChEBI" id="CHEBI:33019"/>
        <dbReference type="ChEBI" id="CHEBI:57586"/>
        <dbReference type="ChEBI" id="CHEBI:83144"/>
        <dbReference type="ChEBI" id="CHEBI:456215"/>
        <dbReference type="EC" id="6.3.4.15"/>
    </reaction>
</comment>
<dbReference type="OrthoDB" id="9807064at2"/>
<dbReference type="PANTHER" id="PTHR12835:SF5">
    <property type="entry name" value="BIOTIN--PROTEIN LIGASE"/>
    <property type="match status" value="1"/>
</dbReference>
<dbReference type="SUPFAM" id="SSF46785">
    <property type="entry name" value="Winged helix' DNA-binding domain"/>
    <property type="match status" value="1"/>
</dbReference>
<comment type="function">
    <text evidence="2">Acts both as a biotin--[acetyl-CoA-carboxylase] ligase and a biotin-operon repressor. In the presence of ATP, BirA activates biotin to form the BirA-biotinyl-5'-adenylate (BirA-bio-5'-AMP or holoBirA) complex. HoloBirA can either transfer the biotinyl moiety to the biotin carboxyl carrier protein (BCCP) subunit of acetyl-CoA carboxylase, or bind to the biotin operator site and inhibit transcription of the operon.</text>
</comment>
<evidence type="ECO:0000256" key="2">
    <source>
        <dbReference type="HAMAP-Rule" id="MF_00978"/>
    </source>
</evidence>